<reference evidence="4 5" key="1">
    <citation type="submission" date="2017-09" db="EMBL/GenBank/DDBJ databases">
        <title>Depth-based differentiation of microbial function through sediment-hosted aquifers and enrichment of novel symbionts in the deep terrestrial subsurface.</title>
        <authorList>
            <person name="Probst A.J."/>
            <person name="Ladd B."/>
            <person name="Jarett J.K."/>
            <person name="Geller-Mcgrath D.E."/>
            <person name="Sieber C.M."/>
            <person name="Emerson J.B."/>
            <person name="Anantharaman K."/>
            <person name="Thomas B.C."/>
            <person name="Malmstrom R."/>
            <person name="Stieglmeier M."/>
            <person name="Klingl A."/>
            <person name="Woyke T."/>
            <person name="Ryan C.M."/>
            <person name="Banfield J.F."/>
        </authorList>
    </citation>
    <scope>NUCLEOTIDE SEQUENCE [LARGE SCALE GENOMIC DNA]</scope>
    <source>
        <strain evidence="4">CG23_combo_of_CG06-09_8_20_14_all_34_8</strain>
    </source>
</reference>
<dbReference type="GO" id="GO:0009103">
    <property type="term" value="P:lipopolysaccharide biosynthetic process"/>
    <property type="evidence" value="ECO:0007669"/>
    <property type="project" value="TreeGrafter"/>
</dbReference>
<accession>A0A2H0B8K3</accession>
<dbReference type="EMBL" id="PCSR01000029">
    <property type="protein sequence ID" value="PIP53390.1"/>
    <property type="molecule type" value="Genomic_DNA"/>
</dbReference>
<feature type="domain" description="Glycosyl transferase family 1" evidence="2">
    <location>
        <begin position="199"/>
        <end position="329"/>
    </location>
</feature>
<evidence type="ECO:0000313" key="5">
    <source>
        <dbReference type="Proteomes" id="UP000229459"/>
    </source>
</evidence>
<evidence type="ECO:0000259" key="3">
    <source>
        <dbReference type="Pfam" id="PF13439"/>
    </source>
</evidence>
<dbReference type="InterPro" id="IPR028098">
    <property type="entry name" value="Glyco_trans_4-like_N"/>
</dbReference>
<dbReference type="PANTHER" id="PTHR46401">
    <property type="entry name" value="GLYCOSYLTRANSFERASE WBBK-RELATED"/>
    <property type="match status" value="1"/>
</dbReference>
<comment type="caution">
    <text evidence="4">The sequence shown here is derived from an EMBL/GenBank/DDBJ whole genome shotgun (WGS) entry which is preliminary data.</text>
</comment>
<feature type="non-terminal residue" evidence="4">
    <location>
        <position position="339"/>
    </location>
</feature>
<dbReference type="InterPro" id="IPR001296">
    <property type="entry name" value="Glyco_trans_1"/>
</dbReference>
<sequence length="339" mass="39346">MSDSYKKIGIDCRFWGVTHAGLGRYTRELVLEIIKKCSKQYQFTLFFQQDEWRKDKTALSKCQIIETNAPHYSIYKEQFELKKIIEREKLDLMHFTHFNVPIFLKTPYIVTIHDLIKHFFKGRPVTTHSLPVYWLKYGGYRLVIAQAIKRSKAIIVPSYFTKDQIAVHYLGFEHKIKVIYEGVRTPFTDVEIANQLKTKKIRNKYNITKPYFIYTGSAYASKNVKMLILAVKQLIENGTEIQLIIACARNYFWEKLEKDIIQLNMQNYVVMPGMIPDDELSVLYQNSLGFVMPSLMEGFGLPALEAMASGAIILSSNTGSLPEIYENNAIYFNPTELNK</sequence>
<proteinExistence type="predicted"/>
<gene>
    <name evidence="4" type="ORF">COX08_01240</name>
</gene>
<dbReference type="GO" id="GO:0016757">
    <property type="term" value="F:glycosyltransferase activity"/>
    <property type="evidence" value="ECO:0007669"/>
    <property type="project" value="InterPro"/>
</dbReference>
<feature type="domain" description="Glycosyltransferase subfamily 4-like N-terminal" evidence="3">
    <location>
        <begin position="21"/>
        <end position="185"/>
    </location>
</feature>
<dbReference type="CDD" id="cd03809">
    <property type="entry name" value="GT4_MtfB-like"/>
    <property type="match status" value="1"/>
</dbReference>
<dbReference type="Proteomes" id="UP000229459">
    <property type="component" value="Unassembled WGS sequence"/>
</dbReference>
<evidence type="ECO:0000313" key="4">
    <source>
        <dbReference type="EMBL" id="PIP53390.1"/>
    </source>
</evidence>
<evidence type="ECO:0000256" key="1">
    <source>
        <dbReference type="ARBA" id="ARBA00022679"/>
    </source>
</evidence>
<evidence type="ECO:0008006" key="6">
    <source>
        <dbReference type="Google" id="ProtNLM"/>
    </source>
</evidence>
<dbReference type="AlphaFoldDB" id="A0A2H0B8K3"/>
<dbReference type="Pfam" id="PF13439">
    <property type="entry name" value="Glyco_transf_4"/>
    <property type="match status" value="1"/>
</dbReference>
<dbReference type="Gene3D" id="3.40.50.2000">
    <property type="entry name" value="Glycogen Phosphorylase B"/>
    <property type="match status" value="2"/>
</dbReference>
<dbReference type="SUPFAM" id="SSF53756">
    <property type="entry name" value="UDP-Glycosyltransferase/glycogen phosphorylase"/>
    <property type="match status" value="1"/>
</dbReference>
<keyword evidence="1" id="KW-0808">Transferase</keyword>
<organism evidence="4 5">
    <name type="scientific">Candidatus Beckwithbacteria bacterium CG23_combo_of_CG06-09_8_20_14_all_34_8</name>
    <dbReference type="NCBI Taxonomy" id="1974497"/>
    <lineage>
        <taxon>Bacteria</taxon>
        <taxon>Candidatus Beckwithiibacteriota</taxon>
    </lineage>
</organism>
<protein>
    <recommendedName>
        <fullName evidence="6">Glycosyl transferase family 1</fullName>
    </recommendedName>
</protein>
<dbReference type="Pfam" id="PF00534">
    <property type="entry name" value="Glycos_transf_1"/>
    <property type="match status" value="1"/>
</dbReference>
<dbReference type="PANTHER" id="PTHR46401:SF2">
    <property type="entry name" value="GLYCOSYLTRANSFERASE WBBK-RELATED"/>
    <property type="match status" value="1"/>
</dbReference>
<evidence type="ECO:0000259" key="2">
    <source>
        <dbReference type="Pfam" id="PF00534"/>
    </source>
</evidence>
<name>A0A2H0B8K3_9BACT</name>